<dbReference type="Proteomes" id="UP000317496">
    <property type="component" value="Chromosome"/>
</dbReference>
<evidence type="ECO:0000259" key="5">
    <source>
        <dbReference type="PROSITE" id="PS01124"/>
    </source>
</evidence>
<evidence type="ECO:0000256" key="3">
    <source>
        <dbReference type="ARBA" id="ARBA00023163"/>
    </source>
</evidence>
<sequence length="365" mass="38944">MAADDSGCPVAPKAEEEMGADVSSRSVATGYVRTLLDAVQDSAYAPRRVGSAAVLAEAGFAANLPDTPRLPHDVVSAIWLAALRLTGDAQLGLHVGEQVRPGSFDALGQLLMTCATLGEAAEQADRFAALVGGGGRFAARKEADAGIRLLYLPFDPDWPCRRQRVEAVLTATLTFTRWLSGTTIVPRAVRFRHDAPDSLAEHRRIFGMTPDFNAEDDSLLLGPDTLGLPVRQANPGLKAVLSGYVQAELARLNDDDPLRGRLADSLRAALAAGQSPGIEAAAETLGLTPRTLQRRLAERDTSFQAEASTLRCALAKDLLRGDPSLSIAGIAARLGFADVANFHRAFKSWTGATPSQWRDAEREQP</sequence>
<dbReference type="EMBL" id="CP041636">
    <property type="protein sequence ID" value="QDO96659.1"/>
    <property type="molecule type" value="Genomic_DNA"/>
</dbReference>
<gene>
    <name evidence="6" type="ORF">FNB15_04915</name>
</gene>
<evidence type="ECO:0000256" key="2">
    <source>
        <dbReference type="ARBA" id="ARBA00023125"/>
    </source>
</evidence>
<keyword evidence="7" id="KW-1185">Reference proteome</keyword>
<proteinExistence type="predicted"/>
<name>A0A516GYQ7_9PROT</name>
<evidence type="ECO:0000256" key="1">
    <source>
        <dbReference type="ARBA" id="ARBA00023015"/>
    </source>
</evidence>
<protein>
    <submittedName>
        <fullName evidence="6">AraC family transcriptional regulator</fullName>
    </submittedName>
</protein>
<evidence type="ECO:0000313" key="7">
    <source>
        <dbReference type="Proteomes" id="UP000317496"/>
    </source>
</evidence>
<dbReference type="SMART" id="SM00342">
    <property type="entry name" value="HTH_ARAC"/>
    <property type="match status" value="1"/>
</dbReference>
<dbReference type="PRINTS" id="PR00032">
    <property type="entry name" value="HTHARAC"/>
</dbReference>
<organism evidence="6 7">
    <name type="scientific">Ferrovibrio terrae</name>
    <dbReference type="NCBI Taxonomy" id="2594003"/>
    <lineage>
        <taxon>Bacteria</taxon>
        <taxon>Pseudomonadati</taxon>
        <taxon>Pseudomonadota</taxon>
        <taxon>Alphaproteobacteria</taxon>
        <taxon>Rhodospirillales</taxon>
        <taxon>Rhodospirillaceae</taxon>
        <taxon>Ferrovibrio</taxon>
    </lineage>
</organism>
<evidence type="ECO:0000313" key="6">
    <source>
        <dbReference type="EMBL" id="QDO96659.1"/>
    </source>
</evidence>
<dbReference type="InterPro" id="IPR020449">
    <property type="entry name" value="Tscrpt_reg_AraC-type_HTH"/>
</dbReference>
<dbReference type="PROSITE" id="PS01124">
    <property type="entry name" value="HTH_ARAC_FAMILY_2"/>
    <property type="match status" value="1"/>
</dbReference>
<dbReference type="PANTHER" id="PTHR47894">
    <property type="entry name" value="HTH-TYPE TRANSCRIPTIONAL REGULATOR GADX"/>
    <property type="match status" value="1"/>
</dbReference>
<dbReference type="GO" id="GO:0003700">
    <property type="term" value="F:DNA-binding transcription factor activity"/>
    <property type="evidence" value="ECO:0007669"/>
    <property type="project" value="InterPro"/>
</dbReference>
<dbReference type="AlphaFoldDB" id="A0A516GYQ7"/>
<evidence type="ECO:0000256" key="4">
    <source>
        <dbReference type="SAM" id="MobiDB-lite"/>
    </source>
</evidence>
<dbReference type="RefSeq" id="WP_144067640.1">
    <property type="nucleotide sequence ID" value="NZ_CP041636.1"/>
</dbReference>
<dbReference type="SUPFAM" id="SSF46689">
    <property type="entry name" value="Homeodomain-like"/>
    <property type="match status" value="1"/>
</dbReference>
<dbReference type="InterPro" id="IPR009057">
    <property type="entry name" value="Homeodomain-like_sf"/>
</dbReference>
<keyword evidence="3" id="KW-0804">Transcription</keyword>
<dbReference type="InterPro" id="IPR032687">
    <property type="entry name" value="AraC-type_N"/>
</dbReference>
<keyword evidence="2" id="KW-0238">DNA-binding</keyword>
<accession>A0A516GYQ7</accession>
<dbReference type="Gene3D" id="1.10.10.60">
    <property type="entry name" value="Homeodomain-like"/>
    <property type="match status" value="1"/>
</dbReference>
<dbReference type="Pfam" id="PF12625">
    <property type="entry name" value="Arabinose_bd"/>
    <property type="match status" value="1"/>
</dbReference>
<feature type="region of interest" description="Disordered" evidence="4">
    <location>
        <begin position="1"/>
        <end position="21"/>
    </location>
</feature>
<feature type="domain" description="HTH araC/xylS-type" evidence="5">
    <location>
        <begin position="260"/>
        <end position="360"/>
    </location>
</feature>
<dbReference type="GO" id="GO:0000976">
    <property type="term" value="F:transcription cis-regulatory region binding"/>
    <property type="evidence" value="ECO:0007669"/>
    <property type="project" value="TreeGrafter"/>
</dbReference>
<dbReference type="GO" id="GO:0005829">
    <property type="term" value="C:cytosol"/>
    <property type="evidence" value="ECO:0007669"/>
    <property type="project" value="TreeGrafter"/>
</dbReference>
<dbReference type="Pfam" id="PF12833">
    <property type="entry name" value="HTH_18"/>
    <property type="match status" value="1"/>
</dbReference>
<reference evidence="6 7" key="1">
    <citation type="submission" date="2019-07" db="EMBL/GenBank/DDBJ databases">
        <title>Genome sequencing for Ferrovibrio sp. K5.</title>
        <authorList>
            <person name="Park S.-J."/>
        </authorList>
    </citation>
    <scope>NUCLEOTIDE SEQUENCE [LARGE SCALE GENOMIC DNA]</scope>
    <source>
        <strain evidence="6 7">K5</strain>
    </source>
</reference>
<keyword evidence="1" id="KW-0805">Transcription regulation</keyword>
<dbReference type="InterPro" id="IPR018060">
    <property type="entry name" value="HTH_AraC"/>
</dbReference>
<dbReference type="OrthoDB" id="9805730at2"/>
<dbReference type="KEGG" id="fer:FNB15_04915"/>
<dbReference type="PANTHER" id="PTHR47894:SF1">
    <property type="entry name" value="HTH-TYPE TRANSCRIPTIONAL REGULATOR VQSM"/>
    <property type="match status" value="1"/>
</dbReference>